<dbReference type="OrthoDB" id="9801609at2"/>
<reference evidence="3 4" key="1">
    <citation type="submission" date="2014-09" db="EMBL/GenBank/DDBJ databases">
        <title>Vibrio maritimus JCM 19240. (C210) whole genome shotgun sequence.</title>
        <authorList>
            <person name="Sawabe T."/>
            <person name="Meirelles P."/>
            <person name="Nakanishi M."/>
            <person name="Sayaka M."/>
            <person name="Hattori M."/>
            <person name="Ohkuma M."/>
        </authorList>
    </citation>
    <scope>NUCLEOTIDE SEQUENCE [LARGE SCALE GENOMIC DNA]</scope>
    <source>
        <strain evidence="3 4">JCM 19240</strain>
    </source>
</reference>
<dbReference type="CDD" id="cd03809">
    <property type="entry name" value="GT4_MtfB-like"/>
    <property type="match status" value="1"/>
</dbReference>
<evidence type="ECO:0000259" key="2">
    <source>
        <dbReference type="Pfam" id="PF00534"/>
    </source>
</evidence>
<dbReference type="AlphaFoldDB" id="A0A090TE26"/>
<dbReference type="EMBL" id="BBMT01000018">
    <property type="protein sequence ID" value="GAL37553.1"/>
    <property type="molecule type" value="Genomic_DNA"/>
</dbReference>
<proteinExistence type="predicted"/>
<dbReference type="GO" id="GO:0016757">
    <property type="term" value="F:glycosyltransferase activity"/>
    <property type="evidence" value="ECO:0007669"/>
    <property type="project" value="InterPro"/>
</dbReference>
<keyword evidence="1 3" id="KW-0808">Transferase</keyword>
<dbReference type="PANTHER" id="PTHR46401:SF2">
    <property type="entry name" value="GLYCOSYLTRANSFERASE WBBK-RELATED"/>
    <property type="match status" value="1"/>
</dbReference>
<dbReference type="SUPFAM" id="SSF53756">
    <property type="entry name" value="UDP-Glycosyltransferase/glycogen phosphorylase"/>
    <property type="match status" value="1"/>
</dbReference>
<evidence type="ECO:0000313" key="3">
    <source>
        <dbReference type="EMBL" id="GAL37553.1"/>
    </source>
</evidence>
<keyword evidence="4" id="KW-1185">Reference proteome</keyword>
<dbReference type="PANTHER" id="PTHR46401">
    <property type="entry name" value="GLYCOSYLTRANSFERASE WBBK-RELATED"/>
    <property type="match status" value="1"/>
</dbReference>
<organism evidence="3 4">
    <name type="scientific">Vibrio maritimus</name>
    <dbReference type="NCBI Taxonomy" id="990268"/>
    <lineage>
        <taxon>Bacteria</taxon>
        <taxon>Pseudomonadati</taxon>
        <taxon>Pseudomonadota</taxon>
        <taxon>Gammaproteobacteria</taxon>
        <taxon>Vibrionales</taxon>
        <taxon>Vibrionaceae</taxon>
        <taxon>Vibrio</taxon>
    </lineage>
</organism>
<evidence type="ECO:0000313" key="4">
    <source>
        <dbReference type="Proteomes" id="UP000029224"/>
    </source>
</evidence>
<dbReference type="InterPro" id="IPR001296">
    <property type="entry name" value="Glyco_trans_1"/>
</dbReference>
<dbReference type="Pfam" id="PF00534">
    <property type="entry name" value="Glycos_transf_1"/>
    <property type="match status" value="1"/>
</dbReference>
<dbReference type="Proteomes" id="UP000029224">
    <property type="component" value="Unassembled WGS sequence"/>
</dbReference>
<comment type="caution">
    <text evidence="3">The sequence shown here is derived from an EMBL/GenBank/DDBJ whole genome shotgun (WGS) entry which is preliminary data.</text>
</comment>
<name>A0A090TE26_9VIBR</name>
<dbReference type="Gene3D" id="3.40.50.2000">
    <property type="entry name" value="Glycogen Phosphorylase B"/>
    <property type="match status" value="2"/>
</dbReference>
<evidence type="ECO:0000256" key="1">
    <source>
        <dbReference type="ARBA" id="ARBA00022679"/>
    </source>
</evidence>
<feature type="domain" description="Glycosyl transferase family 1" evidence="2">
    <location>
        <begin position="107"/>
        <end position="247"/>
    </location>
</feature>
<accession>A0A090TE26</accession>
<gene>
    <name evidence="3" type="ORF">JCM19240_700</name>
</gene>
<reference evidence="3 4" key="2">
    <citation type="submission" date="2014-09" db="EMBL/GenBank/DDBJ databases">
        <authorList>
            <consortium name="NBRP consortium"/>
            <person name="Sawabe T."/>
            <person name="Meirelles P."/>
            <person name="Nakanishi M."/>
            <person name="Sayaka M."/>
            <person name="Hattori M."/>
            <person name="Ohkuma M."/>
        </authorList>
    </citation>
    <scope>NUCLEOTIDE SEQUENCE [LARGE SCALE GENOMIC DNA]</scope>
    <source>
        <strain evidence="3 4">JCM 19240</strain>
    </source>
</reference>
<sequence length="283" mass="32568">MWLNVAQIYFFLKGWKVITDFNPVSFIQYISSDQYQLIHDARVFTDFGRWSTVSKFLMKKAWKRLKRIVTVSYTSRNALVSKLGLEESSIVVSYNGCTPNNSSLAPSKKIEKDIDLIYVATYEKRKNHINLIKALKYIDKPMSVCFVGFDNGTKALIESTIANSNAIHSYRLLSDVDDDKLCDLYKRSKLLVYPSFYEGFGMPLIEAASFGCPIACSNLEVFKELLKDYPCYFEPGDPEDIARAITESFNTIIRDVKDFDMSVFNWDVITVRLLQDINMNFRS</sequence>
<protein>
    <submittedName>
        <fullName evidence="3">Glycosyltransferase WbpX</fullName>
    </submittedName>
</protein>